<evidence type="ECO:0000259" key="1">
    <source>
        <dbReference type="Pfam" id="PF07878"/>
    </source>
</evidence>
<dbReference type="InterPro" id="IPR010985">
    <property type="entry name" value="Ribbon_hlx_hlx"/>
</dbReference>
<comment type="caution">
    <text evidence="2">The sequence shown here is derived from an EMBL/GenBank/DDBJ whole genome shotgun (WGS) entry which is preliminary data.</text>
</comment>
<reference evidence="2 3" key="1">
    <citation type="submission" date="2017-07" db="EMBL/GenBank/DDBJ databases">
        <title>Genomes of Fischerella (Mastigocladus) sp. strains.</title>
        <authorList>
            <person name="Miller S.R."/>
        </authorList>
    </citation>
    <scope>NUCLEOTIDE SEQUENCE [LARGE SCALE GENOMIC DNA]</scope>
    <source>
        <strain evidence="2 3">CCMEE 5318</strain>
    </source>
</reference>
<sequence length="50" mass="5873">MPTRYRLTVYFSDEEILKKLEEWAKEENRSASNLAATILARAVQEKESKK</sequence>
<dbReference type="Proteomes" id="UP000235081">
    <property type="component" value="Unassembled WGS sequence"/>
</dbReference>
<evidence type="ECO:0000313" key="3">
    <source>
        <dbReference type="Proteomes" id="UP000235081"/>
    </source>
</evidence>
<dbReference type="InterPro" id="IPR012869">
    <property type="entry name" value="RHH_5"/>
</dbReference>
<protein>
    <recommendedName>
        <fullName evidence="1">CopG-like ribbon-helix-helix domain-containing protein</fullName>
    </recommendedName>
</protein>
<gene>
    <name evidence="2" type="ORF">CEN46_00670</name>
</gene>
<accession>A0A2N6LPK0</accession>
<evidence type="ECO:0000313" key="2">
    <source>
        <dbReference type="EMBL" id="PMB27803.1"/>
    </source>
</evidence>
<feature type="domain" description="CopG-like ribbon-helix-helix" evidence="1">
    <location>
        <begin position="6"/>
        <end position="47"/>
    </location>
</feature>
<organism evidence="2 3">
    <name type="scientific">Fischerella thermalis CCMEE 5318</name>
    <dbReference type="NCBI Taxonomy" id="2019666"/>
    <lineage>
        <taxon>Bacteria</taxon>
        <taxon>Bacillati</taxon>
        <taxon>Cyanobacteriota</taxon>
        <taxon>Cyanophyceae</taxon>
        <taxon>Nostocales</taxon>
        <taxon>Hapalosiphonaceae</taxon>
        <taxon>Fischerella</taxon>
    </lineage>
</organism>
<name>A0A2N6LPK0_9CYAN</name>
<dbReference type="SUPFAM" id="SSF47598">
    <property type="entry name" value="Ribbon-helix-helix"/>
    <property type="match status" value="1"/>
</dbReference>
<dbReference type="Pfam" id="PF07878">
    <property type="entry name" value="RHH_5"/>
    <property type="match status" value="1"/>
</dbReference>
<dbReference type="AlphaFoldDB" id="A0A2N6LPK0"/>
<dbReference type="EMBL" id="NMQE01000018">
    <property type="protein sequence ID" value="PMB27803.1"/>
    <property type="molecule type" value="Genomic_DNA"/>
</dbReference>
<dbReference type="GO" id="GO:0006355">
    <property type="term" value="P:regulation of DNA-templated transcription"/>
    <property type="evidence" value="ECO:0007669"/>
    <property type="project" value="InterPro"/>
</dbReference>
<proteinExistence type="predicted"/>